<gene>
    <name evidence="6" type="ORF">FCL42_18365</name>
</gene>
<evidence type="ECO:0000256" key="2">
    <source>
        <dbReference type="ARBA" id="ARBA00023125"/>
    </source>
</evidence>
<evidence type="ECO:0000256" key="4">
    <source>
        <dbReference type="PROSITE-ProRule" id="PRU00335"/>
    </source>
</evidence>
<dbReference type="GO" id="GO:0000976">
    <property type="term" value="F:transcription cis-regulatory region binding"/>
    <property type="evidence" value="ECO:0007669"/>
    <property type="project" value="TreeGrafter"/>
</dbReference>
<evidence type="ECO:0000256" key="3">
    <source>
        <dbReference type="ARBA" id="ARBA00023163"/>
    </source>
</evidence>
<feature type="domain" description="HTH tetR-type" evidence="5">
    <location>
        <begin position="2"/>
        <end position="62"/>
    </location>
</feature>
<name>A0A4U1BHR4_9GAMM</name>
<protein>
    <submittedName>
        <fullName evidence="6">TetR/AcrR family transcriptional regulator</fullName>
    </submittedName>
</protein>
<dbReference type="EMBL" id="SWCJ01000019">
    <property type="protein sequence ID" value="TKB50960.1"/>
    <property type="molecule type" value="Genomic_DNA"/>
</dbReference>
<evidence type="ECO:0000313" key="7">
    <source>
        <dbReference type="Proteomes" id="UP000305675"/>
    </source>
</evidence>
<dbReference type="InterPro" id="IPR009057">
    <property type="entry name" value="Homeodomain-like_sf"/>
</dbReference>
<dbReference type="InterPro" id="IPR001647">
    <property type="entry name" value="HTH_TetR"/>
</dbReference>
<proteinExistence type="predicted"/>
<sequence>MGKHRQRIFEAARVLVAEKGVFALSMRDLAKTADISIGTLYREIRNKDDLVLLMAADNVRRHGEGLEQAAEFGLNPAEQMMFCIGFAPYCIDFANLNSDKALGVGADFLIGNCDLVSQATESAIDEFQASFNQYRKLVDDLVIRLSQRGAFSDSYSRAKEVAMDLSILCRGTRVMRIMRTNLKFRANQVDTQKLCQLAELILGQLEWQQSSPLLDAKKLELAWRTVMDHQRAVSR</sequence>
<dbReference type="PRINTS" id="PR00455">
    <property type="entry name" value="HTHTETR"/>
</dbReference>
<dbReference type="OrthoDB" id="63332at2"/>
<dbReference type="PANTHER" id="PTHR30055:SF234">
    <property type="entry name" value="HTH-TYPE TRANSCRIPTIONAL REGULATOR BETI"/>
    <property type="match status" value="1"/>
</dbReference>
<feature type="DNA-binding region" description="H-T-H motif" evidence="4">
    <location>
        <begin position="25"/>
        <end position="44"/>
    </location>
</feature>
<dbReference type="InterPro" id="IPR050109">
    <property type="entry name" value="HTH-type_TetR-like_transc_reg"/>
</dbReference>
<keyword evidence="7" id="KW-1185">Reference proteome</keyword>
<evidence type="ECO:0000313" key="6">
    <source>
        <dbReference type="EMBL" id="TKB50960.1"/>
    </source>
</evidence>
<dbReference type="Proteomes" id="UP000305675">
    <property type="component" value="Unassembled WGS sequence"/>
</dbReference>
<organism evidence="6 7">
    <name type="scientific">Ferrimonas aestuarii</name>
    <dbReference type="NCBI Taxonomy" id="2569539"/>
    <lineage>
        <taxon>Bacteria</taxon>
        <taxon>Pseudomonadati</taxon>
        <taxon>Pseudomonadota</taxon>
        <taxon>Gammaproteobacteria</taxon>
        <taxon>Alteromonadales</taxon>
        <taxon>Ferrimonadaceae</taxon>
        <taxon>Ferrimonas</taxon>
    </lineage>
</organism>
<evidence type="ECO:0000256" key="1">
    <source>
        <dbReference type="ARBA" id="ARBA00023015"/>
    </source>
</evidence>
<dbReference type="RefSeq" id="WP_136864892.1">
    <property type="nucleotide sequence ID" value="NZ_SWCJ01000019.1"/>
</dbReference>
<keyword evidence="1" id="KW-0805">Transcription regulation</keyword>
<keyword evidence="3" id="KW-0804">Transcription</keyword>
<dbReference type="AlphaFoldDB" id="A0A4U1BHR4"/>
<dbReference type="SUPFAM" id="SSF46689">
    <property type="entry name" value="Homeodomain-like"/>
    <property type="match status" value="1"/>
</dbReference>
<dbReference type="Pfam" id="PF00440">
    <property type="entry name" value="TetR_N"/>
    <property type="match status" value="1"/>
</dbReference>
<keyword evidence="2 4" id="KW-0238">DNA-binding</keyword>
<comment type="caution">
    <text evidence="6">The sequence shown here is derived from an EMBL/GenBank/DDBJ whole genome shotgun (WGS) entry which is preliminary data.</text>
</comment>
<evidence type="ECO:0000259" key="5">
    <source>
        <dbReference type="PROSITE" id="PS50977"/>
    </source>
</evidence>
<accession>A0A4U1BHR4</accession>
<dbReference type="Gene3D" id="1.10.357.10">
    <property type="entry name" value="Tetracycline Repressor, domain 2"/>
    <property type="match status" value="1"/>
</dbReference>
<reference evidence="6 7" key="1">
    <citation type="submission" date="2019-04" db="EMBL/GenBank/DDBJ databases">
        <authorList>
            <person name="Hwang J.C."/>
        </authorList>
    </citation>
    <scope>NUCLEOTIDE SEQUENCE [LARGE SCALE GENOMIC DNA]</scope>
    <source>
        <strain evidence="6 7">IMCC35002</strain>
    </source>
</reference>
<dbReference type="GO" id="GO:0003700">
    <property type="term" value="F:DNA-binding transcription factor activity"/>
    <property type="evidence" value="ECO:0007669"/>
    <property type="project" value="TreeGrafter"/>
</dbReference>
<dbReference type="PANTHER" id="PTHR30055">
    <property type="entry name" value="HTH-TYPE TRANSCRIPTIONAL REGULATOR RUTR"/>
    <property type="match status" value="1"/>
</dbReference>
<dbReference type="PROSITE" id="PS50977">
    <property type="entry name" value="HTH_TETR_2"/>
    <property type="match status" value="1"/>
</dbReference>